<evidence type="ECO:0000313" key="2">
    <source>
        <dbReference type="Proteomes" id="UP001377168"/>
    </source>
</evidence>
<gene>
    <name evidence="1" type="ORF">WKI67_36055</name>
</gene>
<protein>
    <submittedName>
        <fullName evidence="1">DUF6777 domain-containing protein</fullName>
    </submittedName>
</protein>
<dbReference type="Proteomes" id="UP001377168">
    <property type="component" value="Unassembled WGS sequence"/>
</dbReference>
<dbReference type="EMBL" id="JBBKAJ010000022">
    <property type="protein sequence ID" value="MEJ8638780.1"/>
    <property type="molecule type" value="Genomic_DNA"/>
</dbReference>
<reference evidence="1" key="1">
    <citation type="submission" date="2024-03" db="EMBL/GenBank/DDBJ databases">
        <title>Novel Streptomyces species of biotechnological and ecological value are a feature of Machair soil.</title>
        <authorList>
            <person name="Prole J.R."/>
            <person name="Goodfellow M."/>
            <person name="Allenby N."/>
            <person name="Ward A.C."/>
        </authorList>
    </citation>
    <scope>NUCLEOTIDE SEQUENCE</scope>
    <source>
        <strain evidence="1">MS2.AVA.5</strain>
    </source>
</reference>
<sequence length="345" mass="35422">MALAVALSLGLLTAGCGGDSSAATDTEEKVLLQSATAPGPEPFTASTARSLSSPAPDPPAPSAATSSEPARGQSLRTLSGGTPGLYGGTETIGSCDIEQQITFLGKDAAKQRAFAKAAGVSEAKVPAHLRSLTPVVLRADTRVTGHGFEDGSAVARQSLLQAGTPVLVDEYGAPRVRCVGGNPLKAPVAVKGAVIHQGRPWMGFRPDRVVVIKPTAQAVNTLIIVNILDSTWIERKTGSDGEQDRRPEVLPPVAPDDIFTYPPAMPPQPDGSTPPNTPSEPAAPRDPSGPAESPSGQDVAPPADPPSEELPPADPGMPSEEDVDPSDPNLLIPSDEPSEPDTFAG</sequence>
<evidence type="ECO:0000313" key="1">
    <source>
        <dbReference type="EMBL" id="MEJ8638780.1"/>
    </source>
</evidence>
<proteinExistence type="predicted"/>
<accession>A0ACC6Q4Y2</accession>
<comment type="caution">
    <text evidence="1">The sequence shown here is derived from an EMBL/GenBank/DDBJ whole genome shotgun (WGS) entry which is preliminary data.</text>
</comment>
<keyword evidence="2" id="KW-1185">Reference proteome</keyword>
<organism evidence="1 2">
    <name type="scientific">Streptomyces achmelvichensis</name>
    <dbReference type="NCBI Taxonomy" id="3134111"/>
    <lineage>
        <taxon>Bacteria</taxon>
        <taxon>Bacillati</taxon>
        <taxon>Actinomycetota</taxon>
        <taxon>Actinomycetes</taxon>
        <taxon>Kitasatosporales</taxon>
        <taxon>Streptomycetaceae</taxon>
        <taxon>Streptomyces</taxon>
    </lineage>
</organism>
<name>A0ACC6Q4Y2_9ACTN</name>